<organism evidence="2 3">
    <name type="scientific">Mesorhizobium album</name>
    <dbReference type="NCBI Taxonomy" id="3072314"/>
    <lineage>
        <taxon>Bacteria</taxon>
        <taxon>Pseudomonadati</taxon>
        <taxon>Pseudomonadota</taxon>
        <taxon>Alphaproteobacteria</taxon>
        <taxon>Hyphomicrobiales</taxon>
        <taxon>Phyllobacteriaceae</taxon>
        <taxon>Mesorhizobium</taxon>
    </lineage>
</organism>
<protein>
    <submittedName>
        <fullName evidence="2">Uncharacterized protein</fullName>
    </submittedName>
</protein>
<dbReference type="Pfam" id="PF25948">
    <property type="entry name" value="DUF7986"/>
    <property type="match status" value="1"/>
</dbReference>
<gene>
    <name evidence="2" type="ORF">RFN28_32440</name>
</gene>
<dbReference type="Proteomes" id="UP001287059">
    <property type="component" value="Unassembled WGS sequence"/>
</dbReference>
<sequence length="301" mass="33330">MPTSHDLSGLMKFLARDEWRECFEAVLNEHFGPVLDEGEGEFEDLAEVVGDYWTMALWGCAFEDFLTQDFEGEPSNMVDEYLKRRGWKESAQSRAYMVALRTSAMSLYEVSDVVPGTSFMARDLIRGGEPIAVSEGTATKTLKQWDRLAARIVPVMGKNVMAGGVLPFTPQATETLFDGLRGLFGKRNAKKLPAIKDDELQAAAFMFTLSWLFDTLGRAAGPRLQNTDGDEIVFHNVRFPLVAGVKTGGHRGPIEQYSSLVAGGREILELAGRDPERQGQIKSGDRSCHRHHDGQRSARAG</sequence>
<reference evidence="2 3" key="1">
    <citation type="submission" date="2023-08" db="EMBL/GenBank/DDBJ databases">
        <title>Implementing the SeqCode for naming new Mesorhizobium species isolated from Vachellia karroo root nodules.</title>
        <authorList>
            <person name="Van Lill M."/>
        </authorList>
    </citation>
    <scope>NUCLEOTIDE SEQUENCE [LARGE SCALE GENOMIC DNA]</scope>
    <source>
        <strain evidence="2 3">VK24D</strain>
    </source>
</reference>
<evidence type="ECO:0000313" key="2">
    <source>
        <dbReference type="EMBL" id="MDX8483126.1"/>
    </source>
</evidence>
<dbReference type="EMBL" id="JAVIIW010000068">
    <property type="protein sequence ID" value="MDX8483126.1"/>
    <property type="molecule type" value="Genomic_DNA"/>
</dbReference>
<accession>A0ABU4Y8S9</accession>
<name>A0ABU4Y8S9_9HYPH</name>
<keyword evidence="3" id="KW-1185">Reference proteome</keyword>
<evidence type="ECO:0000313" key="3">
    <source>
        <dbReference type="Proteomes" id="UP001287059"/>
    </source>
</evidence>
<evidence type="ECO:0000256" key="1">
    <source>
        <dbReference type="SAM" id="MobiDB-lite"/>
    </source>
</evidence>
<feature type="compositionally biased region" description="Basic and acidic residues" evidence="1">
    <location>
        <begin position="272"/>
        <end position="287"/>
    </location>
</feature>
<feature type="region of interest" description="Disordered" evidence="1">
    <location>
        <begin position="272"/>
        <end position="301"/>
    </location>
</feature>
<proteinExistence type="predicted"/>
<dbReference type="RefSeq" id="WP_320291234.1">
    <property type="nucleotide sequence ID" value="NZ_JAVIIW010000068.1"/>
</dbReference>
<comment type="caution">
    <text evidence="2">The sequence shown here is derived from an EMBL/GenBank/DDBJ whole genome shotgun (WGS) entry which is preliminary data.</text>
</comment>
<dbReference type="InterPro" id="IPR058292">
    <property type="entry name" value="DUF7986"/>
</dbReference>